<evidence type="ECO:0000313" key="1">
    <source>
        <dbReference type="EMBL" id="QEA10849.1"/>
    </source>
</evidence>
<dbReference type="Proteomes" id="UP000501191">
    <property type="component" value="Segment"/>
</dbReference>
<dbReference type="GeneID" id="63911517"/>
<sequence length="50" mass="5622">MIPQISAEERAARHAAYYAGKCIICRDKRHGAGWLRCSTCQRAYRLGEGP</sequence>
<proteinExistence type="predicted"/>
<evidence type="ECO:0000313" key="2">
    <source>
        <dbReference type="Proteomes" id="UP000501191"/>
    </source>
</evidence>
<dbReference type="EMBL" id="MN103533">
    <property type="protein sequence ID" value="QEA10849.1"/>
    <property type="molecule type" value="Genomic_DNA"/>
</dbReference>
<organism evidence="1 2">
    <name type="scientific">Mycobacterium phage Weirdo19</name>
    <dbReference type="NCBI Taxonomy" id="2601610"/>
    <lineage>
        <taxon>Viruses</taxon>
        <taxon>Duplodnaviria</taxon>
        <taxon>Heunggongvirae</taxon>
        <taxon>Uroviricota</taxon>
        <taxon>Caudoviricetes</taxon>
        <taxon>Rosariovirus</taxon>
        <taxon>Rosariovirus Weirdo19ES</taxon>
    </lineage>
</organism>
<protein>
    <submittedName>
        <fullName evidence="1">Uncharacterized protein</fullName>
    </submittedName>
</protein>
<accession>A0A6M2YTG4</accession>
<keyword evidence="2" id="KW-1185">Reference proteome</keyword>
<reference evidence="1 2" key="1">
    <citation type="journal article" date="2020" name="PLoS ONE">
        <title>Weirdo19ES is a novel singleton mycobacteriophage that selects for glycolipid deficient phage-resistant M. smegmatis mutants.</title>
        <authorList>
            <person name="Suarez C.A."/>
            <person name="Franceschelli J.J."/>
            <person name="Tasselli S.E."/>
            <person name="Morbidoni H.R."/>
        </authorList>
    </citation>
    <scope>NUCLEOTIDE SEQUENCE [LARGE SCALE GENOMIC DNA]</scope>
</reference>
<dbReference type="RefSeq" id="YP_010050782.1">
    <property type="nucleotide sequence ID" value="NC_054433.1"/>
</dbReference>
<name>A0A6M2YTG4_9CAUD</name>
<dbReference type="KEGG" id="vg:63911517"/>